<evidence type="ECO:0000313" key="4">
    <source>
        <dbReference type="Proteomes" id="UP000718821"/>
    </source>
</evidence>
<reference evidence="3" key="1">
    <citation type="submission" date="2020-08" db="EMBL/GenBank/DDBJ databases">
        <authorList>
            <person name="Cejkova D."/>
            <person name="Kubasova T."/>
            <person name="Jahodarova E."/>
            <person name="Rychlik I."/>
        </authorList>
    </citation>
    <scope>NUCLEOTIDE SEQUENCE</scope>
    <source>
        <strain evidence="3">An836</strain>
    </source>
</reference>
<name>A0A938WX38_9BIFI</name>
<protein>
    <recommendedName>
        <fullName evidence="5">Carbon starvation protein</fullName>
    </recommendedName>
</protein>
<proteinExistence type="predicted"/>
<sequence length="92" mass="9756">MSDKARMILYALTAAACAAWEAQSVRDYIADGTLTSAPSIIFLVCVGVATVYCAINAFILWQRNRRSRHDGTDANDVSGAPADKTSEDGSAA</sequence>
<gene>
    <name evidence="3" type="ORF">H7U32_03740</name>
</gene>
<evidence type="ECO:0008006" key="5">
    <source>
        <dbReference type="Google" id="ProtNLM"/>
    </source>
</evidence>
<keyword evidence="4" id="KW-1185">Reference proteome</keyword>
<evidence type="ECO:0000256" key="1">
    <source>
        <dbReference type="SAM" id="MobiDB-lite"/>
    </source>
</evidence>
<organism evidence="3 4">
    <name type="scientific">Bifidobacterium pullorum subsp. saeculare</name>
    <dbReference type="NCBI Taxonomy" id="78257"/>
    <lineage>
        <taxon>Bacteria</taxon>
        <taxon>Bacillati</taxon>
        <taxon>Actinomycetota</taxon>
        <taxon>Actinomycetes</taxon>
        <taxon>Bifidobacteriales</taxon>
        <taxon>Bifidobacteriaceae</taxon>
        <taxon>Bifidobacterium</taxon>
    </lineage>
</organism>
<accession>A0A938WX38</accession>
<dbReference type="RefSeq" id="WP_204468210.1">
    <property type="nucleotide sequence ID" value="NZ_JACLYU010000004.1"/>
</dbReference>
<keyword evidence="2" id="KW-0472">Membrane</keyword>
<feature type="region of interest" description="Disordered" evidence="1">
    <location>
        <begin position="68"/>
        <end position="92"/>
    </location>
</feature>
<dbReference type="Proteomes" id="UP000718821">
    <property type="component" value="Unassembled WGS sequence"/>
</dbReference>
<keyword evidence="2" id="KW-0812">Transmembrane</keyword>
<evidence type="ECO:0000256" key="2">
    <source>
        <dbReference type="SAM" id="Phobius"/>
    </source>
</evidence>
<dbReference type="EMBL" id="JACLYU010000004">
    <property type="protein sequence ID" value="MBM6699446.1"/>
    <property type="molecule type" value="Genomic_DNA"/>
</dbReference>
<feature type="transmembrane region" description="Helical" evidence="2">
    <location>
        <begin position="40"/>
        <end position="61"/>
    </location>
</feature>
<reference evidence="3" key="2">
    <citation type="journal article" date="2021" name="Sci. Rep.">
        <title>The distribution of antibiotic resistance genes in chicken gut microbiota commensals.</title>
        <authorList>
            <person name="Juricova H."/>
            <person name="Matiasovicova J."/>
            <person name="Kubasova T."/>
            <person name="Cejkova D."/>
            <person name="Rychlik I."/>
        </authorList>
    </citation>
    <scope>NUCLEOTIDE SEQUENCE</scope>
    <source>
        <strain evidence="3">An836</strain>
    </source>
</reference>
<dbReference type="PROSITE" id="PS51257">
    <property type="entry name" value="PROKAR_LIPOPROTEIN"/>
    <property type="match status" value="1"/>
</dbReference>
<evidence type="ECO:0000313" key="3">
    <source>
        <dbReference type="EMBL" id="MBM6699446.1"/>
    </source>
</evidence>
<dbReference type="AlphaFoldDB" id="A0A938WX38"/>
<comment type="caution">
    <text evidence="3">The sequence shown here is derived from an EMBL/GenBank/DDBJ whole genome shotgun (WGS) entry which is preliminary data.</text>
</comment>
<keyword evidence="2" id="KW-1133">Transmembrane helix</keyword>